<evidence type="ECO:0000256" key="2">
    <source>
        <dbReference type="ARBA" id="ARBA00022801"/>
    </source>
</evidence>
<comment type="catalytic activity">
    <reaction evidence="6">
        <text>Successive hydrolysis of beta-D-glucose units from the non-reducing ends of (1-&gt;3)-beta-D-glucans, releasing alpha-glucose.</text>
        <dbReference type="EC" id="3.2.1.58"/>
    </reaction>
</comment>
<dbReference type="EMBL" id="CACVBS010000101">
    <property type="protein sequence ID" value="CAA7271152.1"/>
    <property type="molecule type" value="Genomic_DNA"/>
</dbReference>
<evidence type="ECO:0000256" key="7">
    <source>
        <dbReference type="ARBA" id="ARBA00038929"/>
    </source>
</evidence>
<protein>
    <recommendedName>
        <fullName evidence="7">glucan 1,3-beta-glucosidase</fullName>
        <ecNumber evidence="7">3.2.1.58</ecNumber>
    </recommendedName>
</protein>
<keyword evidence="5" id="KW-0961">Cell wall biogenesis/degradation</keyword>
<dbReference type="GO" id="GO:0071555">
    <property type="term" value="P:cell wall organization"/>
    <property type="evidence" value="ECO:0007669"/>
    <property type="project" value="UniProtKB-KW"/>
</dbReference>
<dbReference type="SUPFAM" id="SSF51445">
    <property type="entry name" value="(Trans)glycosidases"/>
    <property type="match status" value="1"/>
</dbReference>
<name>A0A8S0Y0S2_CYCAE</name>
<keyword evidence="2" id="KW-0378">Hydrolase</keyword>
<organism evidence="10 11">
    <name type="scientific">Cyclocybe aegerita</name>
    <name type="common">Black poplar mushroom</name>
    <name type="synonym">Agrocybe aegerita</name>
    <dbReference type="NCBI Taxonomy" id="1973307"/>
    <lineage>
        <taxon>Eukaryota</taxon>
        <taxon>Fungi</taxon>
        <taxon>Dikarya</taxon>
        <taxon>Basidiomycota</taxon>
        <taxon>Agaricomycotina</taxon>
        <taxon>Agaricomycetes</taxon>
        <taxon>Agaricomycetidae</taxon>
        <taxon>Agaricales</taxon>
        <taxon>Agaricineae</taxon>
        <taxon>Bolbitiaceae</taxon>
        <taxon>Cyclocybe</taxon>
    </lineage>
</organism>
<evidence type="ECO:0000256" key="4">
    <source>
        <dbReference type="ARBA" id="ARBA00023295"/>
    </source>
</evidence>
<comment type="similarity">
    <text evidence="1">Belongs to the glycosyl hydrolase 5 (cellulase A) family.</text>
</comment>
<comment type="caution">
    <text evidence="10">The sequence shown here is derived from an EMBL/GenBank/DDBJ whole genome shotgun (WGS) entry which is preliminary data.</text>
</comment>
<evidence type="ECO:0000256" key="5">
    <source>
        <dbReference type="ARBA" id="ARBA00023316"/>
    </source>
</evidence>
<feature type="compositionally biased region" description="Low complexity" evidence="8">
    <location>
        <begin position="99"/>
        <end position="109"/>
    </location>
</feature>
<evidence type="ECO:0000256" key="3">
    <source>
        <dbReference type="ARBA" id="ARBA00023180"/>
    </source>
</evidence>
<evidence type="ECO:0000313" key="10">
    <source>
        <dbReference type="EMBL" id="CAA7271152.1"/>
    </source>
</evidence>
<dbReference type="PANTHER" id="PTHR31297">
    <property type="entry name" value="GLUCAN ENDO-1,6-BETA-GLUCOSIDASE B"/>
    <property type="match status" value="1"/>
</dbReference>
<feature type="transmembrane region" description="Helical" evidence="9">
    <location>
        <begin position="48"/>
        <end position="73"/>
    </location>
</feature>
<dbReference type="GO" id="GO:0004338">
    <property type="term" value="F:glucan exo-1,3-beta-glucosidase activity"/>
    <property type="evidence" value="ECO:0007669"/>
    <property type="project" value="UniProtKB-EC"/>
</dbReference>
<dbReference type="AlphaFoldDB" id="A0A8S0Y0S2"/>
<dbReference type="InterPro" id="IPR050386">
    <property type="entry name" value="Glycosyl_hydrolase_5"/>
</dbReference>
<dbReference type="Proteomes" id="UP000467700">
    <property type="component" value="Unassembled WGS sequence"/>
</dbReference>
<dbReference type="GO" id="GO:0005576">
    <property type="term" value="C:extracellular region"/>
    <property type="evidence" value="ECO:0007669"/>
    <property type="project" value="TreeGrafter"/>
</dbReference>
<dbReference type="PANTHER" id="PTHR31297:SF34">
    <property type="entry name" value="GLUCAN 1,3-BETA-GLUCOSIDASE 2"/>
    <property type="match status" value="1"/>
</dbReference>
<evidence type="ECO:0000256" key="9">
    <source>
        <dbReference type="SAM" id="Phobius"/>
    </source>
</evidence>
<evidence type="ECO:0000256" key="8">
    <source>
        <dbReference type="SAM" id="MobiDB-lite"/>
    </source>
</evidence>
<accession>A0A8S0Y0S2</accession>
<gene>
    <name evidence="10" type="ORF">AAE3_LOCUS13318</name>
</gene>
<evidence type="ECO:0000256" key="1">
    <source>
        <dbReference type="ARBA" id="ARBA00005641"/>
    </source>
</evidence>
<evidence type="ECO:0000313" key="11">
    <source>
        <dbReference type="Proteomes" id="UP000467700"/>
    </source>
</evidence>
<keyword evidence="4" id="KW-0326">Glycosidase</keyword>
<keyword evidence="11" id="KW-1185">Reference proteome</keyword>
<feature type="compositionally biased region" description="Gly residues" evidence="8">
    <location>
        <begin position="87"/>
        <end position="98"/>
    </location>
</feature>
<keyword evidence="9" id="KW-1133">Transmembrane helix</keyword>
<dbReference type="Gene3D" id="3.20.20.80">
    <property type="entry name" value="Glycosidases"/>
    <property type="match status" value="1"/>
</dbReference>
<keyword evidence="9" id="KW-0812">Transmembrane</keyword>
<evidence type="ECO:0000256" key="6">
    <source>
        <dbReference type="ARBA" id="ARBA00036824"/>
    </source>
</evidence>
<dbReference type="EC" id="3.2.1.58" evidence="7"/>
<keyword evidence="9" id="KW-0472">Membrane</keyword>
<feature type="region of interest" description="Disordered" evidence="8">
    <location>
        <begin position="83"/>
        <end position="114"/>
    </location>
</feature>
<dbReference type="GO" id="GO:0009251">
    <property type="term" value="P:glucan catabolic process"/>
    <property type="evidence" value="ECO:0007669"/>
    <property type="project" value="TreeGrafter"/>
</dbReference>
<dbReference type="OrthoDB" id="62120at2759"/>
<dbReference type="InterPro" id="IPR017853">
    <property type="entry name" value="GH"/>
</dbReference>
<sequence length="688" mass="74406">MTDSPASSALSPPLLASKEGIASSESQTDALVIKRPPRQRAWYTRKRVLALVGLGALVLVFLAVFLPVFFVVIRKRGGSEVRAGAGSTIGGSGGGSGSGVPNPASPSGATSGGDDSIIRLVNGTEFTYRNSFGGYWVQDPADPFNNNARPNSWTPPLNTSWTWGKDRIHGVNLGGLFVLEPFITPDIFQRYPGAVDEYTLSQAMAADTANGGLSQLEQHYDTFITERDIAEIAGAGLNFLRIPIAFWAIETWDGEPYLAKTSWKYFLRVLEWARKYGLRVCLDLHAVPGSQNGYNHSGRMSPVNFLAGNMGLANAERTLYYIRVLTQFISQPEYRYLIPIFGIVNEALVGIIGQDSITSFYLRTHDMMRNITGLGEGHGPYIAIHDGFQPLSVWDNFLQGSDRIILDEHPYFAFGGINTDPIAAVGDTGIAGGQWPLSACNAWGPATNSSRRNFGVTFGGEFSASPNDCGLFMVGVGQVSSNPQCSEYDSWETYNSTMKEGIQNFVKASFDALGDWFFWTWKIGASQESGRIETPLWSYQLGLRNGWIPQDPRSAVGMCQSLNAGTEPWDGTFQPWQTGTPSSIPEASSSQFPWPPVTISSAIVQVNLLPTYTNTAPIITLPPATFTAAPSSITASADGWFNHQDTEGGITTVAGCPYPSEYDGIFSVIPTAPCTGPESATTPTLPPV</sequence>
<proteinExistence type="inferred from homology"/>
<dbReference type="GO" id="GO:0009986">
    <property type="term" value="C:cell surface"/>
    <property type="evidence" value="ECO:0007669"/>
    <property type="project" value="TreeGrafter"/>
</dbReference>
<keyword evidence="3" id="KW-0325">Glycoprotein</keyword>
<reference evidence="10 11" key="1">
    <citation type="submission" date="2020-01" db="EMBL/GenBank/DDBJ databases">
        <authorList>
            <person name="Gupta K D."/>
        </authorList>
    </citation>
    <scope>NUCLEOTIDE SEQUENCE [LARGE SCALE GENOMIC DNA]</scope>
</reference>